<dbReference type="PANTHER" id="PTHR14516:SF3">
    <property type="entry name" value="DELTA-1-PYRROLINE-5-CARBOXYLATE DEHYDROGENASE, MITOCHONDRIAL"/>
    <property type="match status" value="1"/>
</dbReference>
<reference evidence="1 2" key="1">
    <citation type="submission" date="2021-06" db="EMBL/GenBank/DDBJ databases">
        <authorList>
            <person name="Palmer J.M."/>
        </authorList>
    </citation>
    <scope>NUCLEOTIDE SEQUENCE [LARGE SCALE GENOMIC DNA]</scope>
    <source>
        <strain evidence="1 2">AS_MEX2019</strain>
        <tissue evidence="1">Muscle</tissue>
    </source>
</reference>
<organism evidence="1 2">
    <name type="scientific">Ameca splendens</name>
    <dbReference type="NCBI Taxonomy" id="208324"/>
    <lineage>
        <taxon>Eukaryota</taxon>
        <taxon>Metazoa</taxon>
        <taxon>Chordata</taxon>
        <taxon>Craniata</taxon>
        <taxon>Vertebrata</taxon>
        <taxon>Euteleostomi</taxon>
        <taxon>Actinopterygii</taxon>
        <taxon>Neopterygii</taxon>
        <taxon>Teleostei</taxon>
        <taxon>Neoteleostei</taxon>
        <taxon>Acanthomorphata</taxon>
        <taxon>Ovalentaria</taxon>
        <taxon>Atherinomorphae</taxon>
        <taxon>Cyprinodontiformes</taxon>
        <taxon>Goodeidae</taxon>
        <taxon>Ameca</taxon>
    </lineage>
</organism>
<keyword evidence="2" id="KW-1185">Reference proteome</keyword>
<evidence type="ECO:0000313" key="1">
    <source>
        <dbReference type="EMBL" id="MEQ2313031.1"/>
    </source>
</evidence>
<gene>
    <name evidence="1" type="ORF">AMECASPLE_037437</name>
</gene>
<comment type="caution">
    <text evidence="1">The sequence shown here is derived from an EMBL/GenBank/DDBJ whole genome shotgun (WGS) entry which is preliminary data.</text>
</comment>
<evidence type="ECO:0000313" key="2">
    <source>
        <dbReference type="Proteomes" id="UP001469553"/>
    </source>
</evidence>
<protein>
    <submittedName>
        <fullName evidence="1">Uncharacterized protein</fullName>
    </submittedName>
</protein>
<proteinExistence type="predicted"/>
<dbReference type="PANTHER" id="PTHR14516">
    <property type="entry name" value="1-PYRROLINE-5-CARBOXYLATE DEHYDROGENASE FAMILY MEMBER"/>
    <property type="match status" value="1"/>
</dbReference>
<dbReference type="EMBL" id="JAHRIP010081571">
    <property type="protein sequence ID" value="MEQ2313031.1"/>
    <property type="molecule type" value="Genomic_DNA"/>
</dbReference>
<dbReference type="Gene3D" id="3.40.605.10">
    <property type="entry name" value="Aldehyde Dehydrogenase, Chain A, domain 1"/>
    <property type="match status" value="1"/>
</dbReference>
<feature type="non-terminal residue" evidence="1">
    <location>
        <position position="1"/>
    </location>
</feature>
<sequence>TLSLSLLLPENLAQSFYEWFGSEKVLKPRYIQILLLISFCVFIKHPAGFSSLIRLVQTLADPIQGYASHVTQRVRINELLCVSRFKTWPSAAVEVKNEPILGFQKGSPERAELQKALDSLKGKTEEIPCVVGDEHVWTKDLRYQLSPFNHSHKVAKFCYADKVSSHDPGPEQNTCRTVMSSRRRLPSPVIRRSKILSMMRENQSVHMTVL</sequence>
<dbReference type="Proteomes" id="UP001469553">
    <property type="component" value="Unassembled WGS sequence"/>
</dbReference>
<name>A0ABV1A437_9TELE</name>
<accession>A0ABV1A437</accession>
<dbReference type="InterPro" id="IPR016162">
    <property type="entry name" value="Ald_DH_N"/>
</dbReference>